<evidence type="ECO:0000313" key="1">
    <source>
        <dbReference type="EMBL" id="AEE12659.1"/>
    </source>
</evidence>
<evidence type="ECO:0000313" key="2">
    <source>
        <dbReference type="Proteomes" id="UP000006545"/>
    </source>
</evidence>
<dbReference type="Proteomes" id="UP000006545">
    <property type="component" value="Chromosome"/>
</dbReference>
<name>F4KJT2_PORAD</name>
<sequence length="81" mass="9592">MSDFDKKCQEDNIRVLHLLEECLHGDGKHLRFCQLIEILNGHTDYFYEEPEATFERWNKVIKQLKYEHNNIPTAGKADASR</sequence>
<dbReference type="HOGENOM" id="CLU_2570906_0_0_10"/>
<proteinExistence type="predicted"/>
<organism evidence="1 2">
    <name type="scientific">Porphyromonas asaccharolytica (strain ATCC 25260 / DSM 20707 / BCRC 10618 / CCUG 7834 / JCM 6326 / LMG 13178 / VPI 4198 / B440)</name>
    <name type="common">Bacteroides asaccharolyticus</name>
    <dbReference type="NCBI Taxonomy" id="879243"/>
    <lineage>
        <taxon>Bacteria</taxon>
        <taxon>Pseudomonadati</taxon>
        <taxon>Bacteroidota</taxon>
        <taxon>Bacteroidia</taxon>
        <taxon>Bacteroidales</taxon>
        <taxon>Porphyromonadaceae</taxon>
        <taxon>Porphyromonas</taxon>
    </lineage>
</organism>
<reference evidence="2" key="1">
    <citation type="submission" date="2011-04" db="EMBL/GenBank/DDBJ databases">
        <title>The complete genome of Porphyromonas asaccharolytica DSM 20707.</title>
        <authorList>
            <person name="Lucas S."/>
            <person name="Han J."/>
            <person name="Lapidus A."/>
            <person name="Bruce D."/>
            <person name="Goodwin L."/>
            <person name="Pitluck S."/>
            <person name="Peters L."/>
            <person name="Kyrpides N."/>
            <person name="Mavromatis K."/>
            <person name="Ivanova N."/>
            <person name="Ovchinnikova G."/>
            <person name="Pagani I."/>
            <person name="Lu M."/>
            <person name="Detter J.C."/>
            <person name="Tapia R."/>
            <person name="Han C."/>
            <person name="Land M."/>
            <person name="Hauser L."/>
            <person name="Markowitz V."/>
            <person name="Cheng J.-F."/>
            <person name="Hugenholtz P."/>
            <person name="Woyke T."/>
            <person name="Wu D."/>
            <person name="Gronow S."/>
            <person name="Wellnitz S."/>
            <person name="Brambilla E."/>
            <person name="Klenk H.-P."/>
            <person name="Eisen J.A."/>
        </authorList>
    </citation>
    <scope>NUCLEOTIDE SEQUENCE [LARGE SCALE GENOMIC DNA]</scope>
    <source>
        <strain evidence="2">ATCC 25260 / DSM 20707 / VPI 4198</strain>
    </source>
</reference>
<dbReference type="EMBL" id="CP002689">
    <property type="protein sequence ID" value="AEE12659.1"/>
    <property type="molecule type" value="Genomic_DNA"/>
</dbReference>
<dbReference type="AlphaFoldDB" id="F4KJT2"/>
<protein>
    <submittedName>
        <fullName evidence="1">Uncharacterized protein</fullName>
    </submittedName>
</protein>
<dbReference type="KEGG" id="pah:Poras_0711"/>
<accession>F4KJT2</accession>
<dbReference type="STRING" id="879243.Poras_0711"/>
<keyword evidence="2" id="KW-1185">Reference proteome</keyword>
<dbReference type="RefSeq" id="WP_013760197.1">
    <property type="nucleotide sequence ID" value="NC_015501.1"/>
</dbReference>
<gene>
    <name evidence="1" type="ordered locus">Poras_0711</name>
</gene>